<accession>A0A511X377</accession>
<dbReference type="OrthoDB" id="5582699at2"/>
<sequence>MGNFFFIDQSYKNFLEDIGVNSQEIFKKVGIPWENMNDEGISISKEQYISFMNSMETATTNEHILGLSNVEELVLFVPPLFAAMCAKNGVKCVERLAKYKQLMGPFALNIVKNSHTLELEFVFDDQHTPIPRFTVLSEQVLIVAILRKATGIKIIPKKVASQYNYGDEFEQYFGMKPQRHDKNILTLDLIDMHQPFITANNTMWHYLEPELKKRIAELEADDSYAAKVRNELIELIPGGTYTVEDVAVELNVSPRTLQRRLAVENTTFIKQLNHTRELMARNYLKNSTMSTDEIAFLVGYSDANVFNRAFRGWTGLTVGQFKKRFRN</sequence>
<dbReference type="EMBL" id="BJYE01000024">
    <property type="protein sequence ID" value="GEN57375.1"/>
    <property type="molecule type" value="Genomic_DNA"/>
</dbReference>
<comment type="caution">
    <text evidence="5">The sequence shown here is derived from an EMBL/GenBank/DDBJ whole genome shotgun (WGS) entry which is preliminary data.</text>
</comment>
<protein>
    <submittedName>
        <fullName evidence="5">AraC family transcriptional regulator</fullName>
    </submittedName>
</protein>
<dbReference type="SMART" id="SM00342">
    <property type="entry name" value="HTH_ARAC"/>
    <property type="match status" value="1"/>
</dbReference>
<dbReference type="InterPro" id="IPR018060">
    <property type="entry name" value="HTH_AraC"/>
</dbReference>
<reference evidence="5 6" key="1">
    <citation type="submission" date="2019-07" db="EMBL/GenBank/DDBJ databases">
        <title>Whole genome shotgun sequence of Halolactibacillus alkaliphilus NBRC 103919.</title>
        <authorList>
            <person name="Hosoyama A."/>
            <person name="Uohara A."/>
            <person name="Ohji S."/>
            <person name="Ichikawa N."/>
        </authorList>
    </citation>
    <scope>NUCLEOTIDE SEQUENCE [LARGE SCALE GENOMIC DNA]</scope>
    <source>
        <strain evidence="5 6">NBRC 103919</strain>
    </source>
</reference>
<proteinExistence type="predicted"/>
<dbReference type="Gene3D" id="1.10.10.60">
    <property type="entry name" value="Homeodomain-like"/>
    <property type="match status" value="1"/>
</dbReference>
<dbReference type="STRING" id="442899.SAMN05720591_12416"/>
<dbReference type="Pfam" id="PF12833">
    <property type="entry name" value="HTH_18"/>
    <property type="match status" value="1"/>
</dbReference>
<dbReference type="PANTHER" id="PTHR47894:SF1">
    <property type="entry name" value="HTH-TYPE TRANSCRIPTIONAL REGULATOR VQSM"/>
    <property type="match status" value="1"/>
</dbReference>
<gene>
    <name evidence="5" type="ORF">HAL01_18390</name>
</gene>
<name>A0A511X377_9BACI</name>
<dbReference type="InterPro" id="IPR009057">
    <property type="entry name" value="Homeodomain-like_sf"/>
</dbReference>
<evidence type="ECO:0000256" key="2">
    <source>
        <dbReference type="ARBA" id="ARBA00023125"/>
    </source>
</evidence>
<dbReference type="PROSITE" id="PS01124">
    <property type="entry name" value="HTH_ARAC_FAMILY_2"/>
    <property type="match status" value="1"/>
</dbReference>
<feature type="domain" description="HTH araC/xylS-type" evidence="4">
    <location>
        <begin position="226"/>
        <end position="324"/>
    </location>
</feature>
<dbReference type="GO" id="GO:0003700">
    <property type="term" value="F:DNA-binding transcription factor activity"/>
    <property type="evidence" value="ECO:0007669"/>
    <property type="project" value="InterPro"/>
</dbReference>
<keyword evidence="2" id="KW-0238">DNA-binding</keyword>
<dbReference type="AlphaFoldDB" id="A0A511X377"/>
<dbReference type="RefSeq" id="WP_089802669.1">
    <property type="nucleotide sequence ID" value="NZ_BJYE01000024.1"/>
</dbReference>
<dbReference type="SUPFAM" id="SSF46689">
    <property type="entry name" value="Homeodomain-like"/>
    <property type="match status" value="1"/>
</dbReference>
<dbReference type="Proteomes" id="UP000321400">
    <property type="component" value="Unassembled WGS sequence"/>
</dbReference>
<organism evidence="5 6">
    <name type="scientific">Halolactibacillus alkaliphilus</name>
    <dbReference type="NCBI Taxonomy" id="442899"/>
    <lineage>
        <taxon>Bacteria</taxon>
        <taxon>Bacillati</taxon>
        <taxon>Bacillota</taxon>
        <taxon>Bacilli</taxon>
        <taxon>Bacillales</taxon>
        <taxon>Bacillaceae</taxon>
        <taxon>Halolactibacillus</taxon>
    </lineage>
</organism>
<keyword evidence="6" id="KW-1185">Reference proteome</keyword>
<evidence type="ECO:0000259" key="4">
    <source>
        <dbReference type="PROSITE" id="PS01124"/>
    </source>
</evidence>
<dbReference type="GO" id="GO:0005829">
    <property type="term" value="C:cytosol"/>
    <property type="evidence" value="ECO:0007669"/>
    <property type="project" value="TreeGrafter"/>
</dbReference>
<evidence type="ECO:0000256" key="1">
    <source>
        <dbReference type="ARBA" id="ARBA00023015"/>
    </source>
</evidence>
<evidence type="ECO:0000313" key="6">
    <source>
        <dbReference type="Proteomes" id="UP000321400"/>
    </source>
</evidence>
<evidence type="ECO:0000313" key="5">
    <source>
        <dbReference type="EMBL" id="GEN57375.1"/>
    </source>
</evidence>
<dbReference type="GO" id="GO:0000976">
    <property type="term" value="F:transcription cis-regulatory region binding"/>
    <property type="evidence" value="ECO:0007669"/>
    <property type="project" value="TreeGrafter"/>
</dbReference>
<dbReference type="PANTHER" id="PTHR47894">
    <property type="entry name" value="HTH-TYPE TRANSCRIPTIONAL REGULATOR GADX"/>
    <property type="match status" value="1"/>
</dbReference>
<keyword evidence="3" id="KW-0804">Transcription</keyword>
<evidence type="ECO:0000256" key="3">
    <source>
        <dbReference type="ARBA" id="ARBA00023163"/>
    </source>
</evidence>
<keyword evidence="1" id="KW-0805">Transcription regulation</keyword>